<dbReference type="CDD" id="cd05374">
    <property type="entry name" value="17beta-HSD-like_SDR_c"/>
    <property type="match status" value="1"/>
</dbReference>
<evidence type="ECO:0000313" key="4">
    <source>
        <dbReference type="EMBL" id="CAD0002980.1"/>
    </source>
</evidence>
<dbReference type="PANTHER" id="PTHR43976">
    <property type="entry name" value="SHORT CHAIN DEHYDROGENASE"/>
    <property type="match status" value="1"/>
</dbReference>
<dbReference type="PANTHER" id="PTHR43976:SF16">
    <property type="entry name" value="SHORT-CHAIN DEHYDROGENASE_REDUCTASE FAMILY PROTEIN"/>
    <property type="match status" value="1"/>
</dbReference>
<dbReference type="RefSeq" id="WP_031456490.1">
    <property type="nucleotide sequence ID" value="NZ_CAIJDO010000102.1"/>
</dbReference>
<comment type="similarity">
    <text evidence="1 3">Belongs to the short-chain dehydrogenases/reductases (SDR) family.</text>
</comment>
<dbReference type="InterPro" id="IPR002347">
    <property type="entry name" value="SDR_fam"/>
</dbReference>
<keyword evidence="5" id="KW-1185">Reference proteome</keyword>
<accession>A0A6V6YU24</accession>
<dbReference type="PROSITE" id="PS00061">
    <property type="entry name" value="ADH_SHORT"/>
    <property type="match status" value="1"/>
</dbReference>
<reference evidence="4 5" key="1">
    <citation type="submission" date="2020-06" db="EMBL/GenBank/DDBJ databases">
        <authorList>
            <person name="Criscuolo A."/>
        </authorList>
    </citation>
    <scope>NUCLEOTIDE SEQUENCE [LARGE SCALE GENOMIC DNA]</scope>
    <source>
        <strain evidence="5">CIP 110025</strain>
    </source>
</reference>
<keyword evidence="2" id="KW-0560">Oxidoreductase</keyword>
<gene>
    <name evidence="4" type="ORF">FLACHUCJ7_01181</name>
</gene>
<dbReference type="PRINTS" id="PR00080">
    <property type="entry name" value="SDRFAMILY"/>
</dbReference>
<comment type="caution">
    <text evidence="4">The sequence shown here is derived from an EMBL/GenBank/DDBJ whole genome shotgun (WGS) entry which is preliminary data.</text>
</comment>
<protein>
    <submittedName>
        <fullName evidence="4">Short-chain dehydrogenase/reductase</fullName>
    </submittedName>
</protein>
<dbReference type="Gene3D" id="3.40.50.720">
    <property type="entry name" value="NAD(P)-binding Rossmann-like Domain"/>
    <property type="match status" value="1"/>
</dbReference>
<dbReference type="EMBL" id="CAIJDO010000102">
    <property type="protein sequence ID" value="CAD0002980.1"/>
    <property type="molecule type" value="Genomic_DNA"/>
</dbReference>
<dbReference type="InterPro" id="IPR020904">
    <property type="entry name" value="Sc_DH/Rdtase_CS"/>
</dbReference>
<evidence type="ECO:0000256" key="2">
    <source>
        <dbReference type="ARBA" id="ARBA00023002"/>
    </source>
</evidence>
<evidence type="ECO:0000256" key="1">
    <source>
        <dbReference type="ARBA" id="ARBA00006484"/>
    </source>
</evidence>
<dbReference type="Pfam" id="PF00106">
    <property type="entry name" value="adh_short"/>
    <property type="match status" value="1"/>
</dbReference>
<dbReference type="GO" id="GO:0016491">
    <property type="term" value="F:oxidoreductase activity"/>
    <property type="evidence" value="ECO:0007669"/>
    <property type="project" value="UniProtKB-KW"/>
</dbReference>
<dbReference type="SUPFAM" id="SSF51735">
    <property type="entry name" value="NAD(P)-binding Rossmann-fold domains"/>
    <property type="match status" value="1"/>
</dbReference>
<dbReference type="Proteomes" id="UP000556700">
    <property type="component" value="Unassembled WGS sequence"/>
</dbReference>
<dbReference type="PRINTS" id="PR00081">
    <property type="entry name" value="GDHRDH"/>
</dbReference>
<name>A0A6V6YU24_9FLAO</name>
<dbReference type="InterPro" id="IPR036291">
    <property type="entry name" value="NAD(P)-bd_dom_sf"/>
</dbReference>
<organism evidence="4 5">
    <name type="scientific">Flavobacterium chungangense</name>
    <dbReference type="NCBI Taxonomy" id="554283"/>
    <lineage>
        <taxon>Bacteria</taxon>
        <taxon>Pseudomonadati</taxon>
        <taxon>Bacteroidota</taxon>
        <taxon>Flavobacteriia</taxon>
        <taxon>Flavobacteriales</taxon>
        <taxon>Flavobacteriaceae</taxon>
        <taxon>Flavobacterium</taxon>
    </lineage>
</organism>
<dbReference type="NCBIfam" id="NF006114">
    <property type="entry name" value="PRK08263.1"/>
    <property type="match status" value="1"/>
</dbReference>
<sequence length="271" mass="29308">MSSKTILISGASKGFGRAWTEAFLEKGYQVAATARNIDSLADLKAQYGDAVLPLKLDVNNRADSFAVVEKVHQHFGKIDILINNAGYALNGAVEEASEEEARAQFETNFFGTLWLTQAVLPIMRKQQSGHIIQVSSILGIAALPVLGLYNASKFAVEGLTETLASEVKQFGINVTLVEPNGYATDIWGHGFNSESIDAYDGLKKAIIDGHDPDTFGKTSATVPAIIKLVEAETPPLRLFLGKVAFPLAKQVYEQKLATWEEWADVSVAAHG</sequence>
<evidence type="ECO:0000256" key="3">
    <source>
        <dbReference type="RuleBase" id="RU000363"/>
    </source>
</evidence>
<dbReference type="AlphaFoldDB" id="A0A6V6YU24"/>
<evidence type="ECO:0000313" key="5">
    <source>
        <dbReference type="Proteomes" id="UP000556700"/>
    </source>
</evidence>
<proteinExistence type="inferred from homology"/>
<dbReference type="InterPro" id="IPR051911">
    <property type="entry name" value="SDR_oxidoreductase"/>
</dbReference>